<feature type="region of interest" description="Disordered" evidence="1">
    <location>
        <begin position="77"/>
        <end position="104"/>
    </location>
</feature>
<evidence type="ECO:0000313" key="4">
    <source>
        <dbReference type="Proteomes" id="UP001642540"/>
    </source>
</evidence>
<keyword evidence="4" id="KW-1185">Reference proteome</keyword>
<protein>
    <recommendedName>
        <fullName evidence="2">MADF domain-containing protein</fullName>
    </recommendedName>
</protein>
<dbReference type="EMBL" id="CAXLJM020000027">
    <property type="protein sequence ID" value="CAL8094456.1"/>
    <property type="molecule type" value="Genomic_DNA"/>
</dbReference>
<organism evidence="3 4">
    <name type="scientific">Orchesella dallaii</name>
    <dbReference type="NCBI Taxonomy" id="48710"/>
    <lineage>
        <taxon>Eukaryota</taxon>
        <taxon>Metazoa</taxon>
        <taxon>Ecdysozoa</taxon>
        <taxon>Arthropoda</taxon>
        <taxon>Hexapoda</taxon>
        <taxon>Collembola</taxon>
        <taxon>Entomobryomorpha</taxon>
        <taxon>Entomobryoidea</taxon>
        <taxon>Orchesellidae</taxon>
        <taxon>Orchesellinae</taxon>
        <taxon>Orchesella</taxon>
    </lineage>
</organism>
<name>A0ABP1Q9C7_9HEXA</name>
<dbReference type="Pfam" id="PF10545">
    <property type="entry name" value="MADF_DNA_bdg"/>
    <property type="match status" value="1"/>
</dbReference>
<comment type="caution">
    <text evidence="3">The sequence shown here is derived from an EMBL/GenBank/DDBJ whole genome shotgun (WGS) entry which is preliminary data.</text>
</comment>
<accession>A0ABP1Q9C7</accession>
<dbReference type="Proteomes" id="UP001642540">
    <property type="component" value="Unassembled WGS sequence"/>
</dbReference>
<feature type="compositionally biased region" description="Polar residues" evidence="1">
    <location>
        <begin position="155"/>
        <end position="169"/>
    </location>
</feature>
<evidence type="ECO:0000313" key="3">
    <source>
        <dbReference type="EMBL" id="CAL8094456.1"/>
    </source>
</evidence>
<feature type="region of interest" description="Disordered" evidence="1">
    <location>
        <begin position="142"/>
        <end position="184"/>
    </location>
</feature>
<evidence type="ECO:0000256" key="1">
    <source>
        <dbReference type="SAM" id="MobiDB-lite"/>
    </source>
</evidence>
<sequence>MMGRGRKELKKKVAISSSDKIKLADLVKNYAPLWSLADPNHRKGDKLLKCWEEIGKEMKLSAEVCKHTWKSMKDALRYRQGSKPKQCKSGDSAPEDSDDDRNSENLNKTVESWEFWDCMKFLIDQKGTRKTISSLLSSSEVQIDGSNEAPEPSHFSGTNDEAQSSSYSPSDHGVSNKPSESLETCQKRKSNYGYAFKKKILKPSEEVTEKLASGITDLINLRKESQQTRNEKLEFHSMFVNLDRMLKTLPADVVEDLNMEFVNLTYAAMKYQKSKSG</sequence>
<proteinExistence type="predicted"/>
<reference evidence="3 4" key="1">
    <citation type="submission" date="2024-08" db="EMBL/GenBank/DDBJ databases">
        <authorList>
            <person name="Cucini C."/>
            <person name="Frati F."/>
        </authorList>
    </citation>
    <scope>NUCLEOTIDE SEQUENCE [LARGE SCALE GENOMIC DNA]</scope>
</reference>
<dbReference type="PROSITE" id="PS51029">
    <property type="entry name" value="MADF"/>
    <property type="match status" value="1"/>
</dbReference>
<feature type="domain" description="MADF" evidence="2">
    <location>
        <begin position="22"/>
        <end position="127"/>
    </location>
</feature>
<gene>
    <name evidence="3" type="ORF">ODALV1_LOCUS8780</name>
</gene>
<evidence type="ECO:0000259" key="2">
    <source>
        <dbReference type="PROSITE" id="PS51029"/>
    </source>
</evidence>
<dbReference type="InterPro" id="IPR006578">
    <property type="entry name" value="MADF-dom"/>
</dbReference>